<dbReference type="SUPFAM" id="SSF54909">
    <property type="entry name" value="Dimeric alpha+beta barrel"/>
    <property type="match status" value="2"/>
</dbReference>
<dbReference type="Gene3D" id="3.30.70.100">
    <property type="match status" value="2"/>
</dbReference>
<evidence type="ECO:0000313" key="4">
    <source>
        <dbReference type="Proteomes" id="UP001204144"/>
    </source>
</evidence>
<organism evidence="3 4">
    <name type="scientific">Lacihabitans soyangensis</name>
    <dbReference type="NCBI Taxonomy" id="869394"/>
    <lineage>
        <taxon>Bacteria</taxon>
        <taxon>Pseudomonadati</taxon>
        <taxon>Bacteroidota</taxon>
        <taxon>Cytophagia</taxon>
        <taxon>Cytophagales</taxon>
        <taxon>Leadbetterellaceae</taxon>
        <taxon>Lacihabitans</taxon>
    </lineage>
</organism>
<proteinExistence type="predicted"/>
<dbReference type="Pfam" id="PF07978">
    <property type="entry name" value="NIPSNAP"/>
    <property type="match status" value="2"/>
</dbReference>
<keyword evidence="1" id="KW-0732">Signal</keyword>
<feature type="signal peptide" evidence="1">
    <location>
        <begin position="1"/>
        <end position="19"/>
    </location>
</feature>
<name>A0AAE3H853_9BACT</name>
<gene>
    <name evidence="3" type="ORF">EGI31_23585</name>
</gene>
<sequence length="247" mass="28679">MKKFFFLFVFALTAISVSAQREFYELRVYTMKFGSPASGLHNYLEKALLPSLNRQGVKNIGAFEEWSQDNPAKIYLLIPYESMAAYEKVTKAVNSDKVFTENSAEYNTITQDKVPFSRYETSFFNAFSGIPQLIKPETGSMVFEMRTYEGYIEDAYQRKIKMFNEGELQIFKETGLHSVMFGEKIAGPQMPCLTYMLAFKDLAERDANWKKFSDHPEWKRISKLPEYANTVSNIHRVFLKPLKYSQL</sequence>
<evidence type="ECO:0000313" key="3">
    <source>
        <dbReference type="EMBL" id="MCP9765929.1"/>
    </source>
</evidence>
<feature type="domain" description="NIPSNAP" evidence="2">
    <location>
        <begin position="24"/>
        <end position="109"/>
    </location>
</feature>
<comment type="caution">
    <text evidence="3">The sequence shown here is derived from an EMBL/GenBank/DDBJ whole genome shotgun (WGS) entry which is preliminary data.</text>
</comment>
<dbReference type="InterPro" id="IPR011008">
    <property type="entry name" value="Dimeric_a/b-barrel"/>
</dbReference>
<dbReference type="InterPro" id="IPR012577">
    <property type="entry name" value="NIPSNAP"/>
</dbReference>
<protein>
    <submittedName>
        <fullName evidence="3">NIPSNAP family containing protein</fullName>
    </submittedName>
</protein>
<dbReference type="AlphaFoldDB" id="A0AAE3H853"/>
<dbReference type="Proteomes" id="UP001204144">
    <property type="component" value="Unassembled WGS sequence"/>
</dbReference>
<reference evidence="3 4" key="1">
    <citation type="submission" date="2018-11" db="EMBL/GenBank/DDBJ databases">
        <title>Novel bacteria species description.</title>
        <authorList>
            <person name="Han J.-H."/>
        </authorList>
    </citation>
    <scope>NUCLEOTIDE SEQUENCE [LARGE SCALE GENOMIC DNA]</scope>
    <source>
        <strain evidence="3 4">KCTC23259</strain>
    </source>
</reference>
<evidence type="ECO:0000256" key="1">
    <source>
        <dbReference type="SAM" id="SignalP"/>
    </source>
</evidence>
<dbReference type="EMBL" id="RJUF01000194">
    <property type="protein sequence ID" value="MCP9765929.1"/>
    <property type="molecule type" value="Genomic_DNA"/>
</dbReference>
<keyword evidence="4" id="KW-1185">Reference proteome</keyword>
<accession>A0AAE3H853</accession>
<feature type="domain" description="NIPSNAP" evidence="2">
    <location>
        <begin position="143"/>
        <end position="246"/>
    </location>
</feature>
<feature type="chain" id="PRO_5041983700" evidence="1">
    <location>
        <begin position="20"/>
        <end position="247"/>
    </location>
</feature>
<dbReference type="RefSeq" id="WP_255039635.1">
    <property type="nucleotide sequence ID" value="NZ_RJUF01000194.1"/>
</dbReference>
<evidence type="ECO:0000259" key="2">
    <source>
        <dbReference type="Pfam" id="PF07978"/>
    </source>
</evidence>